<dbReference type="AlphaFoldDB" id="A0A165LQK2"/>
<dbReference type="OrthoDB" id="3366320at2759"/>
<accession>A0A165LQK2</accession>
<evidence type="ECO:0000256" key="1">
    <source>
        <dbReference type="SAM" id="MobiDB-lite"/>
    </source>
</evidence>
<organism evidence="2 3">
    <name type="scientific">Exidia glandulosa HHB12029</name>
    <dbReference type="NCBI Taxonomy" id="1314781"/>
    <lineage>
        <taxon>Eukaryota</taxon>
        <taxon>Fungi</taxon>
        <taxon>Dikarya</taxon>
        <taxon>Basidiomycota</taxon>
        <taxon>Agaricomycotina</taxon>
        <taxon>Agaricomycetes</taxon>
        <taxon>Auriculariales</taxon>
        <taxon>Exidiaceae</taxon>
        <taxon>Exidia</taxon>
    </lineage>
</organism>
<dbReference type="STRING" id="1314781.A0A165LQK2"/>
<name>A0A165LQK2_EXIGL</name>
<sequence>MNCAQPTTLGKCTKSEGAQTDAETWKALLSLFRANSRDELVTMLGFSKAEITTRTEDVDTSSGNATRVSFAEPEPAPEVEREPEIELEIDEAPTTPSEQSDATKAATESTATELSLCIARVGAQATAPGIVLAQGYVLEPTCNGYAVLRA</sequence>
<dbReference type="EMBL" id="KV425921">
    <property type="protein sequence ID" value="KZV98182.1"/>
    <property type="molecule type" value="Genomic_DNA"/>
</dbReference>
<evidence type="ECO:0000313" key="3">
    <source>
        <dbReference type="Proteomes" id="UP000077266"/>
    </source>
</evidence>
<dbReference type="Proteomes" id="UP000077266">
    <property type="component" value="Unassembled WGS sequence"/>
</dbReference>
<gene>
    <name evidence="2" type="ORF">EXIGLDRAFT_763676</name>
</gene>
<proteinExistence type="predicted"/>
<reference evidence="2 3" key="1">
    <citation type="journal article" date="2016" name="Mol. Biol. Evol.">
        <title>Comparative Genomics of Early-Diverging Mushroom-Forming Fungi Provides Insights into the Origins of Lignocellulose Decay Capabilities.</title>
        <authorList>
            <person name="Nagy L.G."/>
            <person name="Riley R."/>
            <person name="Tritt A."/>
            <person name="Adam C."/>
            <person name="Daum C."/>
            <person name="Floudas D."/>
            <person name="Sun H."/>
            <person name="Yadav J.S."/>
            <person name="Pangilinan J."/>
            <person name="Larsson K.H."/>
            <person name="Matsuura K."/>
            <person name="Barry K."/>
            <person name="Labutti K."/>
            <person name="Kuo R."/>
            <person name="Ohm R.A."/>
            <person name="Bhattacharya S.S."/>
            <person name="Shirouzu T."/>
            <person name="Yoshinaga Y."/>
            <person name="Martin F.M."/>
            <person name="Grigoriev I.V."/>
            <person name="Hibbett D.S."/>
        </authorList>
    </citation>
    <scope>NUCLEOTIDE SEQUENCE [LARGE SCALE GENOMIC DNA]</scope>
    <source>
        <strain evidence="2 3">HHB12029</strain>
    </source>
</reference>
<dbReference type="Gene3D" id="1.25.40.1030">
    <property type="match status" value="1"/>
</dbReference>
<dbReference type="InParanoid" id="A0A165LQK2"/>
<evidence type="ECO:0000313" key="2">
    <source>
        <dbReference type="EMBL" id="KZV98182.1"/>
    </source>
</evidence>
<feature type="region of interest" description="Disordered" evidence="1">
    <location>
        <begin position="52"/>
        <end position="108"/>
    </location>
</feature>
<protein>
    <submittedName>
        <fullName evidence="2">Uncharacterized protein</fullName>
    </submittedName>
</protein>
<keyword evidence="3" id="KW-1185">Reference proteome</keyword>